<dbReference type="PANTHER" id="PTHR31827:SF1">
    <property type="entry name" value="EMB|CAB89363.1"/>
    <property type="match status" value="1"/>
</dbReference>
<dbReference type="OrthoDB" id="73726at2759"/>
<organism evidence="3 4">
    <name type="scientific">Aphanomyces stellatus</name>
    <dbReference type="NCBI Taxonomy" id="120398"/>
    <lineage>
        <taxon>Eukaryota</taxon>
        <taxon>Sar</taxon>
        <taxon>Stramenopiles</taxon>
        <taxon>Oomycota</taxon>
        <taxon>Saprolegniomycetes</taxon>
        <taxon>Saprolegniales</taxon>
        <taxon>Verrucalvaceae</taxon>
        <taxon>Aphanomyces</taxon>
    </lineage>
</organism>
<evidence type="ECO:0000313" key="3">
    <source>
        <dbReference type="EMBL" id="VFT79328.1"/>
    </source>
</evidence>
<dbReference type="PANTHER" id="PTHR31827">
    <property type="entry name" value="EMB|CAB89363.1"/>
    <property type="match status" value="1"/>
</dbReference>
<reference evidence="2" key="2">
    <citation type="submission" date="2019-06" db="EMBL/GenBank/DDBJ databases">
        <title>Genomics analysis of Aphanomyces spp. identifies a new class of oomycete effector associated with host adaptation.</title>
        <authorList>
            <person name="Gaulin E."/>
        </authorList>
    </citation>
    <scope>NUCLEOTIDE SEQUENCE</scope>
    <source>
        <strain evidence="2">CBS 578.67</strain>
    </source>
</reference>
<evidence type="ECO:0000313" key="2">
    <source>
        <dbReference type="EMBL" id="KAF0717733.1"/>
    </source>
</evidence>
<reference evidence="3 4" key="1">
    <citation type="submission" date="2019-03" db="EMBL/GenBank/DDBJ databases">
        <authorList>
            <person name="Gaulin E."/>
            <person name="Dumas B."/>
        </authorList>
    </citation>
    <scope>NUCLEOTIDE SEQUENCE [LARGE SCALE GENOMIC DNA]</scope>
    <source>
        <strain evidence="3">CBS 568.67</strain>
    </source>
</reference>
<keyword evidence="4" id="KW-1185">Reference proteome</keyword>
<evidence type="ECO:0000313" key="4">
    <source>
        <dbReference type="Proteomes" id="UP000332933"/>
    </source>
</evidence>
<gene>
    <name evidence="3" type="primary">Aste57867_2125</name>
    <name evidence="2" type="ORF">As57867_002120</name>
    <name evidence="3" type="ORF">ASTE57867_2125</name>
</gene>
<accession>A0A485K6R6</accession>
<protein>
    <submittedName>
        <fullName evidence="3">Aste57867_2125 protein</fullName>
    </submittedName>
</protein>
<feature type="compositionally biased region" description="Polar residues" evidence="1">
    <location>
        <begin position="126"/>
        <end position="140"/>
    </location>
</feature>
<evidence type="ECO:0000256" key="1">
    <source>
        <dbReference type="SAM" id="MobiDB-lite"/>
    </source>
</evidence>
<sequence length="271" mass="30742">MTKTCYINGCTHPVIANSWRCRHHRHRGRCIVDNCDNQVYARNLCCRHGAKKTCEHDGCTLRARLGNVCYKHGAHKKQCTEPGCTQPAQARQKCVKHGGGRKCKADACTAHARTGGYCQRHRTADSDVSSPKSDRSTSTATTMPPPRMMHHPHTHHHHNFPTQFLPHFAHAPLHHNHHPLHHLLQQPDINMTALWGDKDMFDVEARRHGSMDSVDDISELEPQIKLEPGLVNVHGIDIHAYNTRTPVTWGVHPMTEDKTMLRDILDILEEL</sequence>
<dbReference type="EMBL" id="CAADRA010000219">
    <property type="protein sequence ID" value="VFT79328.1"/>
    <property type="molecule type" value="Genomic_DNA"/>
</dbReference>
<dbReference type="EMBL" id="VJMH01000219">
    <property type="protein sequence ID" value="KAF0717733.1"/>
    <property type="molecule type" value="Genomic_DNA"/>
</dbReference>
<dbReference type="Proteomes" id="UP000332933">
    <property type="component" value="Unassembled WGS sequence"/>
</dbReference>
<name>A0A485K6R6_9STRA</name>
<proteinExistence type="predicted"/>
<dbReference type="AlphaFoldDB" id="A0A485K6R6"/>
<feature type="region of interest" description="Disordered" evidence="1">
    <location>
        <begin position="120"/>
        <end position="156"/>
    </location>
</feature>